<comment type="caution">
    <text evidence="7">The sequence shown here is derived from an EMBL/GenBank/DDBJ whole genome shotgun (WGS) entry which is preliminary data.</text>
</comment>
<dbReference type="InterPro" id="IPR036188">
    <property type="entry name" value="FAD/NAD-bd_sf"/>
</dbReference>
<evidence type="ECO:0000313" key="7">
    <source>
        <dbReference type="EMBL" id="MBE5728210.1"/>
    </source>
</evidence>
<dbReference type="GO" id="GO:0004368">
    <property type="term" value="F:glycerol-3-phosphate dehydrogenase (quinone) activity"/>
    <property type="evidence" value="ECO:0007669"/>
    <property type="project" value="InterPro"/>
</dbReference>
<dbReference type="GO" id="GO:0006072">
    <property type="term" value="P:glycerol-3-phosphate metabolic process"/>
    <property type="evidence" value="ECO:0007669"/>
    <property type="project" value="InterPro"/>
</dbReference>
<evidence type="ECO:0000256" key="5">
    <source>
        <dbReference type="ARBA" id="ARBA00023002"/>
    </source>
</evidence>
<sequence>MGDLKIAVIGGGSTGSAIIHDLASRGLDVTLIEKSTIGGGTSGRFHGLLHSGARYAVNDPKAAEESILDNQVISNIASHCVEDTGGVFLALKGDDQSFADKFESACKRAGIPIESIPTEKLIQEEPFINKDASIAFSVPDKIINSFRFITSLLLTAKSEGAKIRLGNEVIGFDVEDKTVKGVKVKDSISGETERLKFDLVINASGAWAEKILSDYLNINSIKMVLSAGTMAVVGRRFAKRVINRLRLPSDGDIVVPYFTESIIGTTSFIVDDPDNFEVDEDDFKFLLDEGAKLIPAIKEYGMKRYFAGVRPLIAADEGTSGGSRSISRDFRIFDHETTDGVSGIMTIVGGKLSTARLMGKQISDFVCDKLGIKTQSNTDQIKLLWPDISNDNVKDLSKSLSIPESLLKEILFETESKTYSDIYSPVKDLLLLKKLFS</sequence>
<evidence type="ECO:0000313" key="8">
    <source>
        <dbReference type="Proteomes" id="UP000763484"/>
    </source>
</evidence>
<protein>
    <submittedName>
        <fullName evidence="7">FAD-dependent oxidoreductase</fullName>
    </submittedName>
</protein>
<keyword evidence="5" id="KW-0560">Oxidoreductase</keyword>
<comment type="similarity">
    <text evidence="2">Belongs to the FAD-dependent glycerol-3-phosphate dehydrogenase family.</text>
</comment>
<evidence type="ECO:0000256" key="1">
    <source>
        <dbReference type="ARBA" id="ARBA00001974"/>
    </source>
</evidence>
<dbReference type="InterPro" id="IPR006076">
    <property type="entry name" value="FAD-dep_OxRdtase"/>
</dbReference>
<dbReference type="Proteomes" id="UP000763484">
    <property type="component" value="Unassembled WGS sequence"/>
</dbReference>
<keyword evidence="3" id="KW-0285">Flavoprotein</keyword>
<proteinExistence type="inferred from homology"/>
<evidence type="ECO:0000256" key="2">
    <source>
        <dbReference type="ARBA" id="ARBA00007330"/>
    </source>
</evidence>
<gene>
    <name evidence="7" type="ORF">IHE50_02225</name>
</gene>
<dbReference type="InterPro" id="IPR000447">
    <property type="entry name" value="G3P_DH_FAD-dep"/>
</dbReference>
<evidence type="ECO:0000256" key="4">
    <source>
        <dbReference type="ARBA" id="ARBA00022827"/>
    </source>
</evidence>
<dbReference type="SUPFAM" id="SSF51905">
    <property type="entry name" value="FAD/NAD(P)-binding domain"/>
    <property type="match status" value="1"/>
</dbReference>
<dbReference type="AlphaFoldDB" id="A0A8T3UUP2"/>
<reference evidence="7 8" key="1">
    <citation type="submission" date="2020-09" db="EMBL/GenBank/DDBJ databases">
        <title>Genomic characterization of a novel Parvarchaeota family in acid mine drainage sediments.</title>
        <authorList>
            <person name="Luo Z.-H."/>
        </authorList>
    </citation>
    <scope>NUCLEOTIDE SEQUENCE [LARGE SCALE GENOMIC DNA]</scope>
    <source>
        <strain evidence="7">TL1-5_bins.178</strain>
    </source>
</reference>
<dbReference type="SUPFAM" id="SSF54373">
    <property type="entry name" value="FAD-linked reductases, C-terminal domain"/>
    <property type="match status" value="1"/>
</dbReference>
<evidence type="ECO:0000259" key="6">
    <source>
        <dbReference type="Pfam" id="PF01266"/>
    </source>
</evidence>
<evidence type="ECO:0000256" key="3">
    <source>
        <dbReference type="ARBA" id="ARBA00022630"/>
    </source>
</evidence>
<dbReference type="Pfam" id="PF01266">
    <property type="entry name" value="DAO"/>
    <property type="match status" value="1"/>
</dbReference>
<dbReference type="EMBL" id="JADFAQ010000030">
    <property type="protein sequence ID" value="MBE5728210.1"/>
    <property type="molecule type" value="Genomic_DNA"/>
</dbReference>
<accession>A0A8T3UUP2</accession>
<dbReference type="PRINTS" id="PR01001">
    <property type="entry name" value="FADG3PDH"/>
</dbReference>
<dbReference type="PANTHER" id="PTHR11985">
    <property type="entry name" value="GLYCEROL-3-PHOSPHATE DEHYDROGENASE"/>
    <property type="match status" value="1"/>
</dbReference>
<keyword evidence="4" id="KW-0274">FAD</keyword>
<dbReference type="PANTHER" id="PTHR11985:SF15">
    <property type="entry name" value="GLYCEROL-3-PHOSPHATE DEHYDROGENASE, MITOCHONDRIAL"/>
    <property type="match status" value="1"/>
</dbReference>
<comment type="cofactor">
    <cofactor evidence="1">
        <name>FAD</name>
        <dbReference type="ChEBI" id="CHEBI:57692"/>
    </cofactor>
</comment>
<name>A0A8T3UUP2_9ARCH</name>
<organism evidence="7 8">
    <name type="scientific">Candidatus Acidifodinimicrobium mancum</name>
    <dbReference type="NCBI Taxonomy" id="2898728"/>
    <lineage>
        <taxon>Archaea</taxon>
        <taxon>Candidatus Parvarchaeota</taxon>
        <taxon>Candidatus Acidifodinimicrobiaceae</taxon>
        <taxon>Candidatus Acidifodinimicrobium</taxon>
    </lineage>
</organism>
<dbReference type="Gene3D" id="3.30.9.10">
    <property type="entry name" value="D-Amino Acid Oxidase, subunit A, domain 2"/>
    <property type="match status" value="1"/>
</dbReference>
<feature type="domain" description="FAD dependent oxidoreductase" evidence="6">
    <location>
        <begin position="5"/>
        <end position="352"/>
    </location>
</feature>
<dbReference type="Gene3D" id="3.50.50.60">
    <property type="entry name" value="FAD/NAD(P)-binding domain"/>
    <property type="match status" value="3"/>
</dbReference>